<name>A0A6B3TQR0_9BACI</name>
<evidence type="ECO:0000256" key="1">
    <source>
        <dbReference type="ARBA" id="ARBA00004241"/>
    </source>
</evidence>
<protein>
    <submittedName>
        <fullName evidence="4">Type II secretion system protein</fullName>
    </submittedName>
</protein>
<evidence type="ECO:0000256" key="2">
    <source>
        <dbReference type="ARBA" id="ARBA00023287"/>
    </source>
</evidence>
<keyword evidence="5" id="KW-1185">Reference proteome</keyword>
<dbReference type="GO" id="GO:0009986">
    <property type="term" value="C:cell surface"/>
    <property type="evidence" value="ECO:0007669"/>
    <property type="project" value="UniProtKB-SubCell"/>
</dbReference>
<dbReference type="InterPro" id="IPR045584">
    <property type="entry name" value="Pilin-like"/>
</dbReference>
<dbReference type="Proteomes" id="UP000481621">
    <property type="component" value="Unassembled WGS sequence"/>
</dbReference>
<dbReference type="Pfam" id="PF07963">
    <property type="entry name" value="N_methyl"/>
    <property type="match status" value="1"/>
</dbReference>
<dbReference type="NCBIfam" id="TIGR02532">
    <property type="entry name" value="IV_pilin_GFxxxE"/>
    <property type="match status" value="1"/>
</dbReference>
<dbReference type="PROSITE" id="PS00409">
    <property type="entry name" value="PROKAR_NTER_METHYL"/>
    <property type="match status" value="1"/>
</dbReference>
<evidence type="ECO:0000313" key="5">
    <source>
        <dbReference type="Proteomes" id="UP000481621"/>
    </source>
</evidence>
<keyword evidence="3" id="KW-0472">Membrane</keyword>
<dbReference type="SUPFAM" id="SSF54523">
    <property type="entry name" value="Pili subunits"/>
    <property type="match status" value="1"/>
</dbReference>
<sequence>MKNDQRGFTLVESLVVLSIFILLSSVTVFSLKPQYSSMDEKAFFTQLKADLYYAQTYAISHQQEVSVSIFPNQFQYIIWVRPNEKPIIKRNYSTNLYLKEGSIPLAFKFLQDGNIDKFGSFYIQSEKKTYRMTFLIGKGRFYVTEQ</sequence>
<dbReference type="RefSeq" id="WP_163251217.1">
    <property type="nucleotide sequence ID" value="NZ_JAAIUV010000009.1"/>
</dbReference>
<dbReference type="PIRSF" id="PIRSF021292">
    <property type="entry name" value="Competence_ComGD"/>
    <property type="match status" value="1"/>
</dbReference>
<dbReference type="GO" id="GO:0030420">
    <property type="term" value="P:establishment of competence for transformation"/>
    <property type="evidence" value="ECO:0007669"/>
    <property type="project" value="UniProtKB-KW"/>
</dbReference>
<keyword evidence="3" id="KW-0812">Transmembrane</keyword>
<keyword evidence="2" id="KW-0178">Competence</keyword>
<evidence type="ECO:0000313" key="4">
    <source>
        <dbReference type="EMBL" id="NEX78700.1"/>
    </source>
</evidence>
<dbReference type="InterPro" id="IPR012902">
    <property type="entry name" value="N_methyl_site"/>
</dbReference>
<comment type="caution">
    <text evidence="4">The sequence shown here is derived from an EMBL/GenBank/DDBJ whole genome shotgun (WGS) entry which is preliminary data.</text>
</comment>
<dbReference type="NCBIfam" id="NF040982">
    <property type="entry name" value="ComGD"/>
    <property type="match status" value="1"/>
</dbReference>
<accession>A0A6B3TQR0</accession>
<gene>
    <name evidence="4" type="ORF">G4Z05_07350</name>
</gene>
<dbReference type="AlphaFoldDB" id="A0A6B3TQR0"/>
<feature type="transmembrane region" description="Helical" evidence="3">
    <location>
        <begin position="7"/>
        <end position="31"/>
    </location>
</feature>
<dbReference type="EMBL" id="JAAIUV010000009">
    <property type="protein sequence ID" value="NEX78700.1"/>
    <property type="molecule type" value="Genomic_DNA"/>
</dbReference>
<dbReference type="InterPro" id="IPR016785">
    <property type="entry name" value="ComGD"/>
</dbReference>
<organism evidence="4 5">
    <name type="scientific">Neobacillus thermocopriae</name>
    <dbReference type="NCBI Taxonomy" id="1215031"/>
    <lineage>
        <taxon>Bacteria</taxon>
        <taxon>Bacillati</taxon>
        <taxon>Bacillota</taxon>
        <taxon>Bacilli</taxon>
        <taxon>Bacillales</taxon>
        <taxon>Bacillaceae</taxon>
        <taxon>Neobacillus</taxon>
    </lineage>
</organism>
<comment type="subcellular location">
    <subcellularLocation>
        <location evidence="1">Cell surface</location>
    </subcellularLocation>
</comment>
<proteinExistence type="predicted"/>
<keyword evidence="3" id="KW-1133">Transmembrane helix</keyword>
<evidence type="ECO:0000256" key="3">
    <source>
        <dbReference type="SAM" id="Phobius"/>
    </source>
</evidence>
<reference evidence="4" key="1">
    <citation type="submission" date="2020-02" db="EMBL/GenBank/DDBJ databases">
        <title>Bacillus sedimentmangrovi sp. nov., isolated from sediment of the mangrove ecosystem.</title>
        <authorList>
            <person name="Liu G."/>
        </authorList>
    </citation>
    <scope>NUCLEOTIDE SEQUENCE [LARGE SCALE GENOMIC DNA]</scope>
    <source>
        <strain evidence="4">SgZ-7</strain>
    </source>
</reference>